<feature type="compositionally biased region" description="Polar residues" evidence="1">
    <location>
        <begin position="98"/>
        <end position="112"/>
    </location>
</feature>
<sequence>MMRQIKRYSIPFSKGMLIAGLSLPVTVQAYVGPGAGLSLLTALWGLIAAIGVAVFFIVMWPIRRIWRRKKASQAAASQTSSQAAQNAAPSVQQDTDTRTSSVETESSQSPRS</sequence>
<evidence type="ECO:0000313" key="3">
    <source>
        <dbReference type="EMBL" id="GGY02185.1"/>
    </source>
</evidence>
<dbReference type="Proteomes" id="UP000653056">
    <property type="component" value="Unassembled WGS sequence"/>
</dbReference>
<evidence type="ECO:0000313" key="4">
    <source>
        <dbReference type="Proteomes" id="UP000653056"/>
    </source>
</evidence>
<evidence type="ECO:0000256" key="2">
    <source>
        <dbReference type="SAM" id="Phobius"/>
    </source>
</evidence>
<protein>
    <submittedName>
        <fullName evidence="3">Uncharacterized protein</fullName>
    </submittedName>
</protein>
<dbReference type="RefSeq" id="WP_189471078.1">
    <property type="nucleotide sequence ID" value="NZ_BMXS01000019.1"/>
</dbReference>
<gene>
    <name evidence="3" type="ORF">GCM10007160_32670</name>
</gene>
<feature type="region of interest" description="Disordered" evidence="1">
    <location>
        <begin position="76"/>
        <end position="112"/>
    </location>
</feature>
<proteinExistence type="predicted"/>
<feature type="transmembrane region" description="Helical" evidence="2">
    <location>
        <begin position="39"/>
        <end position="60"/>
    </location>
</feature>
<keyword evidence="4" id="KW-1185">Reference proteome</keyword>
<feature type="compositionally biased region" description="Low complexity" evidence="1">
    <location>
        <begin position="76"/>
        <end position="93"/>
    </location>
</feature>
<keyword evidence="2" id="KW-0472">Membrane</keyword>
<keyword evidence="2" id="KW-0812">Transmembrane</keyword>
<reference evidence="4" key="1">
    <citation type="journal article" date="2019" name="Int. J. Syst. Evol. Microbiol.">
        <title>The Global Catalogue of Microorganisms (GCM) 10K type strain sequencing project: providing services to taxonomists for standard genome sequencing and annotation.</title>
        <authorList>
            <consortium name="The Broad Institute Genomics Platform"/>
            <consortium name="The Broad Institute Genome Sequencing Center for Infectious Disease"/>
            <person name="Wu L."/>
            <person name="Ma J."/>
        </authorList>
    </citation>
    <scope>NUCLEOTIDE SEQUENCE [LARGE SCALE GENOMIC DNA]</scope>
    <source>
        <strain evidence="4">KCTC 22228</strain>
    </source>
</reference>
<dbReference type="EMBL" id="BMXS01000019">
    <property type="protein sequence ID" value="GGY02185.1"/>
    <property type="molecule type" value="Genomic_DNA"/>
</dbReference>
<name>A0ABQ2Z5B0_9GAMM</name>
<evidence type="ECO:0000256" key="1">
    <source>
        <dbReference type="SAM" id="MobiDB-lite"/>
    </source>
</evidence>
<comment type="caution">
    <text evidence="3">The sequence shown here is derived from an EMBL/GenBank/DDBJ whole genome shotgun (WGS) entry which is preliminary data.</text>
</comment>
<keyword evidence="2" id="KW-1133">Transmembrane helix</keyword>
<accession>A0ABQ2Z5B0</accession>
<organism evidence="3 4">
    <name type="scientific">Litchfieldella qijiaojingensis</name>
    <dbReference type="NCBI Taxonomy" id="980347"/>
    <lineage>
        <taxon>Bacteria</taxon>
        <taxon>Pseudomonadati</taxon>
        <taxon>Pseudomonadota</taxon>
        <taxon>Gammaproteobacteria</taxon>
        <taxon>Oceanospirillales</taxon>
        <taxon>Halomonadaceae</taxon>
        <taxon>Litchfieldella</taxon>
    </lineage>
</organism>